<protein>
    <submittedName>
        <fullName evidence="2">Helix-turn-helix transcriptional regulator</fullName>
    </submittedName>
</protein>
<comment type="caution">
    <text evidence="2">The sequence shown here is derived from an EMBL/GenBank/DDBJ whole genome shotgun (WGS) entry which is preliminary data.</text>
</comment>
<dbReference type="Gene3D" id="1.10.260.40">
    <property type="entry name" value="lambda repressor-like DNA-binding domains"/>
    <property type="match status" value="1"/>
</dbReference>
<dbReference type="Proteomes" id="UP001298681">
    <property type="component" value="Unassembled WGS sequence"/>
</dbReference>
<gene>
    <name evidence="2" type="ORF">L0P57_01420</name>
</gene>
<dbReference type="InterPro" id="IPR001387">
    <property type="entry name" value="Cro/C1-type_HTH"/>
</dbReference>
<keyword evidence="3" id="KW-1185">Reference proteome</keyword>
<dbReference type="Pfam" id="PF13443">
    <property type="entry name" value="HTH_26"/>
    <property type="match status" value="1"/>
</dbReference>
<dbReference type="SUPFAM" id="SSF47413">
    <property type="entry name" value="lambda repressor-like DNA-binding domains"/>
    <property type="match status" value="1"/>
</dbReference>
<dbReference type="EMBL" id="JAKNHQ010000001">
    <property type="protein sequence ID" value="MCG4609605.1"/>
    <property type="molecule type" value="Genomic_DNA"/>
</dbReference>
<name>A0ABS9MFP1_9FIRM</name>
<proteinExistence type="predicted"/>
<feature type="domain" description="HTH cro/C1-type" evidence="1">
    <location>
        <begin position="6"/>
        <end position="66"/>
    </location>
</feature>
<organism evidence="2 3">
    <name type="scientific">Anaeromassilibacillus senegalensis</name>
    <dbReference type="NCBI Taxonomy" id="1673717"/>
    <lineage>
        <taxon>Bacteria</taxon>
        <taxon>Bacillati</taxon>
        <taxon>Bacillota</taxon>
        <taxon>Clostridia</taxon>
        <taxon>Eubacteriales</taxon>
        <taxon>Acutalibacteraceae</taxon>
        <taxon>Anaeromassilibacillus</taxon>
    </lineage>
</organism>
<dbReference type="InterPro" id="IPR010982">
    <property type="entry name" value="Lambda_DNA-bd_dom_sf"/>
</dbReference>
<evidence type="ECO:0000259" key="1">
    <source>
        <dbReference type="Pfam" id="PF13443"/>
    </source>
</evidence>
<evidence type="ECO:0000313" key="3">
    <source>
        <dbReference type="Proteomes" id="UP001298681"/>
    </source>
</evidence>
<sequence>MIVFDKLWETMKAKHVSTYALRDRFDIDSRTIRRLRANQTVTTDTLDKLCRILDCKLYEIAEYLPEEAEKEDSIL</sequence>
<accession>A0ABS9MFP1</accession>
<evidence type="ECO:0000313" key="2">
    <source>
        <dbReference type="EMBL" id="MCG4609605.1"/>
    </source>
</evidence>
<dbReference type="RefSeq" id="WP_087230566.1">
    <property type="nucleotide sequence ID" value="NZ_JAKNHQ010000001.1"/>
</dbReference>
<reference evidence="2 3" key="1">
    <citation type="submission" date="2022-01" db="EMBL/GenBank/DDBJ databases">
        <title>Collection of gut derived symbiotic bacterial strains cultured from healthy donors.</title>
        <authorList>
            <person name="Lin H."/>
            <person name="Kohout C."/>
            <person name="Waligurski E."/>
            <person name="Pamer E.G."/>
        </authorList>
    </citation>
    <scope>NUCLEOTIDE SEQUENCE [LARGE SCALE GENOMIC DNA]</scope>
    <source>
        <strain evidence="2 3">DFI.7.58</strain>
    </source>
</reference>